<evidence type="ECO:0000313" key="1">
    <source>
        <dbReference type="EMBL" id="KAK8038535.1"/>
    </source>
</evidence>
<proteinExistence type="predicted"/>
<keyword evidence="2" id="KW-1185">Reference proteome</keyword>
<organism evidence="1 2">
    <name type="scientific">Apiospora rasikravindrae</name>
    <dbReference type="NCBI Taxonomy" id="990691"/>
    <lineage>
        <taxon>Eukaryota</taxon>
        <taxon>Fungi</taxon>
        <taxon>Dikarya</taxon>
        <taxon>Ascomycota</taxon>
        <taxon>Pezizomycotina</taxon>
        <taxon>Sordariomycetes</taxon>
        <taxon>Xylariomycetidae</taxon>
        <taxon>Amphisphaeriales</taxon>
        <taxon>Apiosporaceae</taxon>
        <taxon>Apiospora</taxon>
    </lineage>
</organism>
<name>A0ABR1SW38_9PEZI</name>
<dbReference type="EMBL" id="JAQQWK010000006">
    <property type="protein sequence ID" value="KAK8038535.1"/>
    <property type="molecule type" value="Genomic_DNA"/>
</dbReference>
<accession>A0ABR1SW38</accession>
<reference evidence="1 2" key="1">
    <citation type="submission" date="2023-01" db="EMBL/GenBank/DDBJ databases">
        <title>Analysis of 21 Apiospora genomes using comparative genomics revels a genus with tremendous synthesis potential of carbohydrate active enzymes and secondary metabolites.</title>
        <authorList>
            <person name="Sorensen T."/>
        </authorList>
    </citation>
    <scope>NUCLEOTIDE SEQUENCE [LARGE SCALE GENOMIC DNA]</scope>
    <source>
        <strain evidence="1 2">CBS 33761</strain>
    </source>
</reference>
<protein>
    <submittedName>
        <fullName evidence="1">Uncharacterized protein</fullName>
    </submittedName>
</protein>
<dbReference type="Proteomes" id="UP001444661">
    <property type="component" value="Unassembled WGS sequence"/>
</dbReference>
<sequence length="141" mass="15417">MPVDPKIYNASNIFANANTMLIATFGARESHTGAWKVCFLANDFATGAAAISAIPESQEHCEDIALVIGIFRDRLVFLQKDGWICSIRANGMRGQDWLRTNSEPLIAVTKLGDVLFVVKGEVAVVKKGLNRIVDVKPFPRG</sequence>
<gene>
    <name evidence="1" type="ORF">PG993_006946</name>
</gene>
<comment type="caution">
    <text evidence="1">The sequence shown here is derived from an EMBL/GenBank/DDBJ whole genome shotgun (WGS) entry which is preliminary data.</text>
</comment>
<evidence type="ECO:0000313" key="2">
    <source>
        <dbReference type="Proteomes" id="UP001444661"/>
    </source>
</evidence>